<keyword evidence="4" id="KW-1185">Reference proteome</keyword>
<protein>
    <recommendedName>
        <fullName evidence="2">Trematode PH-like domain-containing protein</fullName>
    </recommendedName>
</protein>
<dbReference type="EMBL" id="LUCM01003159">
    <property type="protein sequence ID" value="KAA0196240.1"/>
    <property type="molecule type" value="Genomic_DNA"/>
</dbReference>
<dbReference type="AlphaFoldDB" id="A0A8E0VLL0"/>
<proteinExistence type="predicted"/>
<feature type="compositionally biased region" description="Low complexity" evidence="1">
    <location>
        <begin position="451"/>
        <end position="468"/>
    </location>
</feature>
<sequence>MSFKHGRPGPVQGSWSSTHTNESSRVQQRAQQLLYFECDIYTISRTLLRAYEDFSEERANQLFEKYTRKKVNRSVAHFLIDRINFQRKGAFGSKPFRKEVTYREIKYFFAWSARPEYFMFCVTDEKMRRKSYEIYRCDSIQDVHAVCAFVYKATNDTQFILRNELPVDVISQSLNEMDDSLLSLEDEVGEAISSRNDTLDRLNWNVVEHPAVPVDRMNMNERIGYGRGKIPRPESCYSKITDEVVNITRERPSSGPPVATKLAPLTAPSYSSLPMSRAIDVYSFYDQSPTPKPRHHFTWGPENNEMTSRTITIKRQDTPSAQKDFSAQSGVSLVTEATSPFLSTPGSARRTPPVRKVNTVTSPFEASRHSIASPNNTISVRSNRKSTSALNNFGLPSRSYVYQQSPVSFTGKSPERNVLYASSESFFDQPLSSDGPLYMYVTYVESDSQFGGSSTISRASTRTGTSRTMLDDTTDG</sequence>
<evidence type="ECO:0000256" key="1">
    <source>
        <dbReference type="SAM" id="MobiDB-lite"/>
    </source>
</evidence>
<dbReference type="Pfam" id="PF25356">
    <property type="entry name" value="PH_trem"/>
    <property type="match status" value="1"/>
</dbReference>
<dbReference type="InterPro" id="IPR057376">
    <property type="entry name" value="PH_trem"/>
</dbReference>
<evidence type="ECO:0000313" key="3">
    <source>
        <dbReference type="EMBL" id="KAA0196240.1"/>
    </source>
</evidence>
<reference evidence="3" key="1">
    <citation type="submission" date="2019-05" db="EMBL/GenBank/DDBJ databases">
        <title>Annotation for the trematode Fasciolopsis buski.</title>
        <authorList>
            <person name="Choi Y.-J."/>
        </authorList>
    </citation>
    <scope>NUCLEOTIDE SEQUENCE</scope>
    <source>
        <strain evidence="3">HT</strain>
        <tissue evidence="3">Whole worm</tissue>
    </source>
</reference>
<evidence type="ECO:0000313" key="4">
    <source>
        <dbReference type="Proteomes" id="UP000728185"/>
    </source>
</evidence>
<comment type="caution">
    <text evidence="3">The sequence shown here is derived from an EMBL/GenBank/DDBJ whole genome shotgun (WGS) entry which is preliminary data.</text>
</comment>
<dbReference type="Proteomes" id="UP000728185">
    <property type="component" value="Unassembled WGS sequence"/>
</dbReference>
<evidence type="ECO:0000259" key="2">
    <source>
        <dbReference type="Pfam" id="PF25356"/>
    </source>
</evidence>
<dbReference type="OrthoDB" id="6259296at2759"/>
<name>A0A8E0VLL0_9TREM</name>
<feature type="compositionally biased region" description="Polar residues" evidence="1">
    <location>
        <begin position="13"/>
        <end position="22"/>
    </location>
</feature>
<feature type="region of interest" description="Disordered" evidence="1">
    <location>
        <begin position="449"/>
        <end position="476"/>
    </location>
</feature>
<gene>
    <name evidence="3" type="ORF">FBUS_07008</name>
</gene>
<accession>A0A8E0VLL0</accession>
<feature type="domain" description="Trematode PH-like" evidence="2">
    <location>
        <begin position="31"/>
        <end position="159"/>
    </location>
</feature>
<feature type="region of interest" description="Disordered" evidence="1">
    <location>
        <begin position="1"/>
        <end position="22"/>
    </location>
</feature>
<organism evidence="3 4">
    <name type="scientific">Fasciolopsis buskii</name>
    <dbReference type="NCBI Taxonomy" id="27845"/>
    <lineage>
        <taxon>Eukaryota</taxon>
        <taxon>Metazoa</taxon>
        <taxon>Spiralia</taxon>
        <taxon>Lophotrochozoa</taxon>
        <taxon>Platyhelminthes</taxon>
        <taxon>Trematoda</taxon>
        <taxon>Digenea</taxon>
        <taxon>Plagiorchiida</taxon>
        <taxon>Echinostomata</taxon>
        <taxon>Echinostomatoidea</taxon>
        <taxon>Fasciolidae</taxon>
        <taxon>Fasciolopsis</taxon>
    </lineage>
</organism>